<dbReference type="EMBL" id="JBBGAZ010000018">
    <property type="protein sequence ID" value="MEJ5220150.1"/>
    <property type="molecule type" value="Genomic_DNA"/>
</dbReference>
<dbReference type="Gene3D" id="3.30.930.30">
    <property type="match status" value="1"/>
</dbReference>
<evidence type="ECO:0000313" key="6">
    <source>
        <dbReference type="Proteomes" id="UP001368270"/>
    </source>
</evidence>
<comment type="similarity">
    <text evidence="1">Belongs to the MobA/MobL family.</text>
</comment>
<dbReference type="CDD" id="cd17933">
    <property type="entry name" value="DEXSc_RecD-like"/>
    <property type="match status" value="1"/>
</dbReference>
<dbReference type="CDD" id="cd18809">
    <property type="entry name" value="SF1_C_RecD"/>
    <property type="match status" value="1"/>
</dbReference>
<feature type="compositionally biased region" description="Basic and acidic residues" evidence="3">
    <location>
        <begin position="1667"/>
        <end position="1684"/>
    </location>
</feature>
<keyword evidence="2" id="KW-0184">Conjugation</keyword>
<proteinExistence type="inferred from homology"/>
<evidence type="ECO:0000259" key="4">
    <source>
        <dbReference type="Pfam" id="PF03389"/>
    </source>
</evidence>
<feature type="domain" description="MobA/MobL protein" evidence="4">
    <location>
        <begin position="8"/>
        <end position="215"/>
    </location>
</feature>
<feature type="region of interest" description="Disordered" evidence="3">
    <location>
        <begin position="1667"/>
        <end position="1690"/>
    </location>
</feature>
<dbReference type="InterPro" id="IPR005053">
    <property type="entry name" value="MobA_MobL"/>
</dbReference>
<protein>
    <submittedName>
        <fullName evidence="5">AAA family ATPase</fullName>
    </submittedName>
</protein>
<dbReference type="Pfam" id="PF13604">
    <property type="entry name" value="AAA_30"/>
    <property type="match status" value="2"/>
</dbReference>
<name>A0ABU8QL51_9RHOB</name>
<sequence>MISAAKGQSAVAAAAYRHGAKMDRDLTGDVADFRAKKDCVHAEIALPEGAPGWAVEAYGDGRGESVAERSARLWNDIEAREQEHNRRATATFAREQIIALPKDLSVEQNVELVRDYVAREITARGYLANWVIHEKGNNPHVHLMYAERSLDADGWGNKIRLGNRRQALVEQREALAEVINAHLEMHGFEYRVDHRSYADRGLDIEPTRKVGPEQRNEYAAEVRAELMARNVEIRAANAEYLRENPAQMLQIVSGQKSEFTREDVWLEVSSRLVFETKEAREAYVDQVMASGDAIAVGALPWAERLPDSVDGTVYASGMRENIRAGVLVRAREMQESRLGIPMPSMQVSELDGMQQAALDEMLSDRRLSLVTGFAGAGKTFTMSKAVEALREAGIPVMGGALSGRATAEMAIDGLDARTLAAWQSYFATSSDHGRRPFVFIMDEAGMVGASQMRAVLEAVDRRGGKLVLVGDEGQLQPVGEIGLYADMRLQLDGVTIDSVRRQSNPLEREASVQLARRNPELVLNYYDAQGSVHEVAKLGQAVAGMGEAYWSRGDGADDGAGVNPALEGQVLALAHRNADVRDLNVAIRSAGLRGGHLGDVATYQVHSGLNLELAVGERLYVQRGVGRSGLSKGTFVSVVGLDVSGVQVRADGSEASVFVEASDLDRVTHGYAVTVHKSQGITVEHAMVLGSGMMDSHLGYVALTRHRGSMNLWLPEDEIQNGVAGFAEQIGKSARGVGDPERLKSALSEVAVQQNALVTEGQRGHGNINQDGHIAAVVSHYEGLIKSAASGLKDVTELGHQMLGDPVQALETLARDLPAFSVQDLAGHVASHVPDGMSFRRVVMEALASQEAVVLGPEDSEVPVRVMTSEAQLGREKIFADAHARLLTSEGQAFSSVQSAGILTGAQHRAFDAIRCGTHRLQILRGDAGVGKSLLADQLMRSAEASDFKSVMVLPDARSRDQAQERHRKMGTGIPENTVLSSVDRAVSQDAALYIVDDAHRMRFEDLSKLLDHASQSGANVVLSGDERAIGSYERSNAFAHLIDNGTATYTLAGGRGFDPVSRDLLERVYMNEAGAAHGLSERLSERGRLVGYDGIDAALDGALAAYREDSSHSKIILTQSYAMLEELNATMLRETPDVARLEVVQKDGETIALGAGDMVHITGADRGVQVKGGQRAEVLAASEIRLSLRLEGQGTGQGRDGRVVHADPRALQLEYGWGATLRQAPAGIDSVHMLGGLRGDRGVLYSGLTRATETSVLHVPRVDADVWVKTAAERVINRNVAADFLELSPFRSTGKEDPSVFKDFAAQNLGGQRAYNSSQYRSGQRPTTMMREVRRYGGARIDWSMSHGLPRLPKNEIDAARMLIRWMSGPDNRAGRRVMERELSGPAARGLSAGELRADEIARYVEVLYVDAAQIEMKHSREDIRRVLAFGAEQEEIIKTLGPRAVRGVEAAGEQIRSARFENSVAHKYRNDKFFNPKGYFYSDDPADNIEWLGNVDRPYYDDYIGRLKNRVEAAVYSDEAKSIDRLIYSAELQSEKLPNDGLKRVLHDLSVMRETGQGPDYDLIMKGRKDLERLMHGKTDGRITDQQFQDRLQRLSKFVGWHDVQAMQNPILPFNAPGMTVENETRTWFSQFIPTNFISRILEVPGSRGYEARLTPIAHKEGVERLRAEQEHKRQQEIERGNDMGPGR</sequence>
<dbReference type="Proteomes" id="UP001368270">
    <property type="component" value="Unassembled WGS sequence"/>
</dbReference>
<dbReference type="Gene3D" id="3.40.50.300">
    <property type="entry name" value="P-loop containing nucleotide triphosphate hydrolases"/>
    <property type="match status" value="3"/>
</dbReference>
<accession>A0ABU8QL51</accession>
<gene>
    <name evidence="5" type="ORF">WG622_17985</name>
</gene>
<dbReference type="SUPFAM" id="SSF52540">
    <property type="entry name" value="P-loop containing nucleoside triphosphate hydrolases"/>
    <property type="match status" value="3"/>
</dbReference>
<evidence type="ECO:0000256" key="2">
    <source>
        <dbReference type="ARBA" id="ARBA00022971"/>
    </source>
</evidence>
<comment type="caution">
    <text evidence="5">The sequence shown here is derived from an EMBL/GenBank/DDBJ whole genome shotgun (WGS) entry which is preliminary data.</text>
</comment>
<dbReference type="InterPro" id="IPR027417">
    <property type="entry name" value="P-loop_NTPase"/>
</dbReference>
<evidence type="ECO:0000256" key="3">
    <source>
        <dbReference type="SAM" id="MobiDB-lite"/>
    </source>
</evidence>
<evidence type="ECO:0000256" key="1">
    <source>
        <dbReference type="ARBA" id="ARBA00010873"/>
    </source>
</evidence>
<dbReference type="Pfam" id="PF03389">
    <property type="entry name" value="MobA_MobL"/>
    <property type="match status" value="1"/>
</dbReference>
<keyword evidence="6" id="KW-1185">Reference proteome</keyword>
<evidence type="ECO:0000313" key="5">
    <source>
        <dbReference type="EMBL" id="MEJ5220150.1"/>
    </source>
</evidence>
<organism evidence="5 6">
    <name type="scientific">Cognatishimia coralii</name>
    <dbReference type="NCBI Taxonomy" id="3083254"/>
    <lineage>
        <taxon>Bacteria</taxon>
        <taxon>Pseudomonadati</taxon>
        <taxon>Pseudomonadota</taxon>
        <taxon>Alphaproteobacteria</taxon>
        <taxon>Rhodobacterales</taxon>
        <taxon>Paracoccaceae</taxon>
        <taxon>Cognatishimia</taxon>
    </lineage>
</organism>
<reference evidence="5 6" key="1">
    <citation type="submission" date="2024-03" db="EMBL/GenBank/DDBJ databases">
        <title>Cognatishimia coralii sp. nov., a marine bacterium isolated from coral surrounding seawater.</title>
        <authorList>
            <person name="Liu X."/>
            <person name="Liu S."/>
            <person name="Sun H."/>
            <person name="Zhang Y."/>
        </authorList>
    </citation>
    <scope>NUCLEOTIDE SEQUENCE [LARGE SCALE GENOMIC DNA]</scope>
    <source>
        <strain evidence="5 6">D5M38</strain>
    </source>
</reference>